<gene>
    <name evidence="2" type="ORF">CKAN_02690400</name>
</gene>
<sequence>MFNMDFKSDGISWVGNIYQKFEAICQEVDGIMIQEKAKYLESQMQTGCDNVRKFCAEVMQDLLLPAAACDVKGPVSDLSLVYDVDVGMCKKSKVGSPIEEKTSTPAELDVFVSSGKGSSPPLLAGHYNPNEGEDHGTPSKESIRISEPVTRCDCLETAGEYNNYHSDACVAVSSALPPNSSPSTDSVGICKSHEPMLLPSVVSLDKGHDLQNKSDVLDFILPSSEIGRSNDFDWEEASMSTDAVEPTIEAAEEFEDVKFEENCLDPEVEKNEVCFISVQERKKISYRKKLRDVFASRIRSAKKHGREQLETHSLDGNAETKCCKEISVSSHGGGSTKKLLAHDTCESEWELL</sequence>
<dbReference type="PANTHER" id="PTHR34659:SF1">
    <property type="entry name" value="PROTEIN EGT2"/>
    <property type="match status" value="1"/>
</dbReference>
<dbReference type="InterPro" id="IPR053273">
    <property type="entry name" value="CST_Regulator"/>
</dbReference>
<proteinExistence type="predicted"/>
<protein>
    <submittedName>
        <fullName evidence="2">Uncharacterized protein</fullName>
    </submittedName>
</protein>
<dbReference type="OrthoDB" id="1644512at2759"/>
<dbReference type="EMBL" id="QPKB01000013">
    <property type="protein sequence ID" value="RWR97470.1"/>
    <property type="molecule type" value="Genomic_DNA"/>
</dbReference>
<evidence type="ECO:0000313" key="2">
    <source>
        <dbReference type="EMBL" id="RWR97470.1"/>
    </source>
</evidence>
<accession>A0A443Q386</accession>
<reference evidence="2 3" key="1">
    <citation type="journal article" date="2019" name="Nat. Plants">
        <title>Stout camphor tree genome fills gaps in understanding of flowering plant genome evolution.</title>
        <authorList>
            <person name="Chaw S.M."/>
            <person name="Liu Y.C."/>
            <person name="Wu Y.W."/>
            <person name="Wang H.Y."/>
            <person name="Lin C.I."/>
            <person name="Wu C.S."/>
            <person name="Ke H.M."/>
            <person name="Chang L.Y."/>
            <person name="Hsu C.Y."/>
            <person name="Yang H.T."/>
            <person name="Sudianto E."/>
            <person name="Hsu M.H."/>
            <person name="Wu K.P."/>
            <person name="Wang L.N."/>
            <person name="Leebens-Mack J.H."/>
            <person name="Tsai I.J."/>
        </authorList>
    </citation>
    <scope>NUCLEOTIDE SEQUENCE [LARGE SCALE GENOMIC DNA]</scope>
    <source>
        <strain evidence="3">cv. Chaw 1501</strain>
        <tissue evidence="2">Young leaves</tissue>
    </source>
</reference>
<dbReference type="AlphaFoldDB" id="A0A443Q386"/>
<dbReference type="Proteomes" id="UP000283530">
    <property type="component" value="Unassembled WGS sequence"/>
</dbReference>
<feature type="region of interest" description="Disordered" evidence="1">
    <location>
        <begin position="115"/>
        <end position="141"/>
    </location>
</feature>
<feature type="compositionally biased region" description="Basic and acidic residues" evidence="1">
    <location>
        <begin position="132"/>
        <end position="141"/>
    </location>
</feature>
<evidence type="ECO:0000256" key="1">
    <source>
        <dbReference type="SAM" id="MobiDB-lite"/>
    </source>
</evidence>
<organism evidence="2 3">
    <name type="scientific">Cinnamomum micranthum f. kanehirae</name>
    <dbReference type="NCBI Taxonomy" id="337451"/>
    <lineage>
        <taxon>Eukaryota</taxon>
        <taxon>Viridiplantae</taxon>
        <taxon>Streptophyta</taxon>
        <taxon>Embryophyta</taxon>
        <taxon>Tracheophyta</taxon>
        <taxon>Spermatophyta</taxon>
        <taxon>Magnoliopsida</taxon>
        <taxon>Magnoliidae</taxon>
        <taxon>Laurales</taxon>
        <taxon>Lauraceae</taxon>
        <taxon>Cinnamomum</taxon>
    </lineage>
</organism>
<comment type="caution">
    <text evidence="2">The sequence shown here is derived from an EMBL/GenBank/DDBJ whole genome shotgun (WGS) entry which is preliminary data.</text>
</comment>
<name>A0A443Q386_9MAGN</name>
<evidence type="ECO:0000313" key="3">
    <source>
        <dbReference type="Proteomes" id="UP000283530"/>
    </source>
</evidence>
<dbReference type="PANTHER" id="PTHR34659">
    <property type="entry name" value="BNAA05G11610D PROTEIN"/>
    <property type="match status" value="1"/>
</dbReference>
<keyword evidence="3" id="KW-1185">Reference proteome</keyword>